<feature type="transmembrane region" description="Helical" evidence="1">
    <location>
        <begin position="369"/>
        <end position="390"/>
    </location>
</feature>
<keyword evidence="1" id="KW-0472">Membrane</keyword>
<dbReference type="EMBL" id="CP054614">
    <property type="protein sequence ID" value="QKS56899.1"/>
    <property type="molecule type" value="Genomic_DNA"/>
</dbReference>
<feature type="transmembrane region" description="Helical" evidence="1">
    <location>
        <begin position="302"/>
        <end position="322"/>
    </location>
</feature>
<evidence type="ECO:0000256" key="1">
    <source>
        <dbReference type="SAM" id="Phobius"/>
    </source>
</evidence>
<gene>
    <name evidence="2" type="ORF">DFQ00_109104</name>
    <name evidence="3" type="ORF">HUB98_11560</name>
</gene>
<feature type="transmembrane region" description="Helical" evidence="1">
    <location>
        <begin position="101"/>
        <end position="122"/>
    </location>
</feature>
<keyword evidence="1" id="KW-1133">Transmembrane helix</keyword>
<evidence type="ECO:0000313" key="2">
    <source>
        <dbReference type="EMBL" id="PYE48250.1"/>
    </source>
</evidence>
<dbReference type="EMBL" id="QJSW01000009">
    <property type="protein sequence ID" value="PYE48250.1"/>
    <property type="molecule type" value="Genomic_DNA"/>
</dbReference>
<dbReference type="GO" id="GO:0016020">
    <property type="term" value="C:membrane"/>
    <property type="evidence" value="ECO:0007669"/>
    <property type="project" value="InterPro"/>
</dbReference>
<keyword evidence="5" id="KW-1185">Reference proteome</keyword>
<feature type="transmembrane region" description="Helical" evidence="1">
    <location>
        <begin position="190"/>
        <end position="209"/>
    </location>
</feature>
<dbReference type="InterPro" id="IPR010288">
    <property type="entry name" value="EcsB_ABC"/>
</dbReference>
<proteinExistence type="predicted"/>
<dbReference type="PIRSF" id="PIRSF037259">
    <property type="entry name" value="EcsB_ABC"/>
    <property type="match status" value="1"/>
</dbReference>
<evidence type="ECO:0000313" key="3">
    <source>
        <dbReference type="EMBL" id="QKS56899.1"/>
    </source>
</evidence>
<feature type="transmembrane region" description="Helical" evidence="1">
    <location>
        <begin position="134"/>
        <end position="153"/>
    </location>
</feature>
<dbReference type="Proteomes" id="UP000509327">
    <property type="component" value="Chromosome"/>
</dbReference>
<protein>
    <submittedName>
        <fullName evidence="3">ABC transporter permease</fullName>
    </submittedName>
    <submittedName>
        <fullName evidence="2">ABC-2 type transport system permease protein</fullName>
    </submittedName>
</protein>
<accession>A0A2V4W1G5</accession>
<dbReference type="Pfam" id="PF05975">
    <property type="entry name" value="EcsB"/>
    <property type="match status" value="1"/>
</dbReference>
<reference evidence="2 4" key="1">
    <citation type="submission" date="2018-06" db="EMBL/GenBank/DDBJ databases">
        <title>Genomic Encyclopedia of Type Strains, Phase III (KMG-III): the genomes of soil and plant-associated and newly described type strains.</title>
        <authorList>
            <person name="Whitman W."/>
        </authorList>
    </citation>
    <scope>NUCLEOTIDE SEQUENCE [LARGE SCALE GENOMIC DNA]</scope>
    <source>
        <strain evidence="2 4">CECT 7022</strain>
    </source>
</reference>
<sequence>MDLKLLWKQRRTGFWNGILPYLGYVIQSGVAMVFLFLVIAFSAWYTSFVQNIPTGFPIRWIALLLLAPLVLLSSYRTYLLPADIVFLRPQEYRMQEYLKNSFVRGVIYKMLGLLLVFLTLWPLYVRADADAKPLGWSILFLVLWKVLSSYGAWQELRMVQAGAARAYRLLRWALAILAVAAWLWQSPSRSLWFLLLLAAVYIVALLVPVKHRVAWERLIQVEQTQAGRVMRTLGWFVDVPSSGQKVSSRRWLSKWGNNLPWNAGQAYRYLMTKTFIRTEVFTIVLRLLLLGMLLSWWTAGSYFGACVYLFFLLLAGIQLGVLRRSHSESFWIMIYPISGESRRSQVLGFIFQLHALAAVLMWLPMLAAGSQGLTITGVALVLGVLVIVLMRRSQGSKWLKEEEDE</sequence>
<feature type="transmembrane region" description="Helical" evidence="1">
    <location>
        <begin position="165"/>
        <end position="184"/>
    </location>
</feature>
<dbReference type="RefSeq" id="WP_110897400.1">
    <property type="nucleotide sequence ID" value="NZ_CP054614.1"/>
</dbReference>
<name>A0A2V4W1G5_PAEBA</name>
<keyword evidence="1" id="KW-0812">Transmembrane</keyword>
<organism evidence="2 4">
    <name type="scientific">Paenibacillus barcinonensis</name>
    <dbReference type="NCBI Taxonomy" id="198119"/>
    <lineage>
        <taxon>Bacteria</taxon>
        <taxon>Bacillati</taxon>
        <taxon>Bacillota</taxon>
        <taxon>Bacilli</taxon>
        <taxon>Bacillales</taxon>
        <taxon>Paenibacillaceae</taxon>
        <taxon>Paenibacillus</taxon>
    </lineage>
</organism>
<reference evidence="3 5" key="2">
    <citation type="submission" date="2020-06" db="EMBL/GenBank/DDBJ databases">
        <title>Complete genome of Paenibacillus barcinonensis KACC11450.</title>
        <authorList>
            <person name="Kim M."/>
            <person name="Park Y.-J."/>
            <person name="Shin J.-H."/>
        </authorList>
    </citation>
    <scope>NUCLEOTIDE SEQUENCE [LARGE SCALE GENOMIC DNA]</scope>
    <source>
        <strain evidence="3 5">KACC11450</strain>
    </source>
</reference>
<feature type="transmembrane region" description="Helical" evidence="1">
    <location>
        <begin position="275"/>
        <end position="296"/>
    </location>
</feature>
<feature type="transmembrane region" description="Helical" evidence="1">
    <location>
        <begin position="57"/>
        <end position="80"/>
    </location>
</feature>
<evidence type="ECO:0000313" key="4">
    <source>
        <dbReference type="Proteomes" id="UP000247790"/>
    </source>
</evidence>
<dbReference type="Proteomes" id="UP000247790">
    <property type="component" value="Unassembled WGS sequence"/>
</dbReference>
<feature type="transmembrane region" description="Helical" evidence="1">
    <location>
        <begin position="343"/>
        <end position="363"/>
    </location>
</feature>
<dbReference type="AlphaFoldDB" id="A0A2V4W1G5"/>
<evidence type="ECO:0000313" key="5">
    <source>
        <dbReference type="Proteomes" id="UP000509327"/>
    </source>
</evidence>
<dbReference type="OrthoDB" id="2447941at2"/>
<feature type="transmembrane region" description="Helical" evidence="1">
    <location>
        <begin position="21"/>
        <end position="45"/>
    </location>
</feature>